<dbReference type="STRING" id="1618356.UU93_C0001G0130"/>
<evidence type="ECO:0000313" key="3">
    <source>
        <dbReference type="Proteomes" id="UP000034160"/>
    </source>
</evidence>
<dbReference type="Proteomes" id="UP000034160">
    <property type="component" value="Unassembled WGS sequence"/>
</dbReference>
<proteinExistence type="predicted"/>
<feature type="transmembrane region" description="Helical" evidence="1">
    <location>
        <begin position="18"/>
        <end position="39"/>
    </location>
</feature>
<dbReference type="AlphaFoldDB" id="A0A0G0Y9F7"/>
<evidence type="ECO:0000313" key="2">
    <source>
        <dbReference type="EMBL" id="KKS33299.1"/>
    </source>
</evidence>
<protein>
    <submittedName>
        <fullName evidence="2">Uncharacterized protein</fullName>
    </submittedName>
</protein>
<comment type="caution">
    <text evidence="2">The sequence shown here is derived from an EMBL/GenBank/DDBJ whole genome shotgun (WGS) entry which is preliminary data.</text>
</comment>
<evidence type="ECO:0000256" key="1">
    <source>
        <dbReference type="SAM" id="Phobius"/>
    </source>
</evidence>
<dbReference type="EMBL" id="LCCN01000001">
    <property type="protein sequence ID" value="KKS33299.1"/>
    <property type="molecule type" value="Genomic_DNA"/>
</dbReference>
<keyword evidence="1" id="KW-0812">Transmembrane</keyword>
<sequence>MEDAIPTASVIQTQKTNWLLFLVVGIVILGIGIWIGLFLGKRLYSKPLPQPTPLPAETLVMEGDPTANWKVYTNSKYGFQLKFPDDECKDEKYTSINEYVDKQGKYIVGICFKSPHGYIVQINLLNNSGGLSPFEYLKKFDDTFVGWTSDFKCVDNRECYEKIHGVYKNVLNIEEIKIDTQVGVKIKPGKDFPGADGWQEIYIPSRQEKVMLNIRSEEYGLSDQIFSTFKFEGQAAPAPTCKPRPACLDTTPRCMIAETSDMCLPNQKL</sequence>
<reference evidence="2 3" key="1">
    <citation type="journal article" date="2015" name="Nature">
        <title>rRNA introns, odd ribosomes, and small enigmatic genomes across a large radiation of phyla.</title>
        <authorList>
            <person name="Brown C.T."/>
            <person name="Hug L.A."/>
            <person name="Thomas B.C."/>
            <person name="Sharon I."/>
            <person name="Castelle C.J."/>
            <person name="Singh A."/>
            <person name="Wilkins M.J."/>
            <person name="Williams K.H."/>
            <person name="Banfield J.F."/>
        </authorList>
    </citation>
    <scope>NUCLEOTIDE SEQUENCE [LARGE SCALE GENOMIC DNA]</scope>
</reference>
<accession>A0A0G0Y9F7</accession>
<organism evidence="2 3">
    <name type="scientific">Candidatus Amesbacteria bacterium GW2011_GWA2_42_12</name>
    <dbReference type="NCBI Taxonomy" id="1618356"/>
    <lineage>
        <taxon>Bacteria</taxon>
        <taxon>Candidatus Amesiibacteriota</taxon>
    </lineage>
</organism>
<name>A0A0G0Y9F7_9BACT</name>
<keyword evidence="1" id="KW-1133">Transmembrane helix</keyword>
<keyword evidence="1" id="KW-0472">Membrane</keyword>
<gene>
    <name evidence="2" type="ORF">UU93_C0001G0130</name>
</gene>